<dbReference type="SMART" id="SM00387">
    <property type="entry name" value="HATPase_c"/>
    <property type="match status" value="1"/>
</dbReference>
<evidence type="ECO:0000313" key="17">
    <source>
        <dbReference type="Proteomes" id="UP001589854"/>
    </source>
</evidence>
<evidence type="ECO:0000256" key="12">
    <source>
        <dbReference type="ARBA" id="ARBA00023012"/>
    </source>
</evidence>
<dbReference type="SMART" id="SM00091">
    <property type="entry name" value="PAS"/>
    <property type="match status" value="1"/>
</dbReference>
<keyword evidence="11 14" id="KW-1133">Transmembrane helix</keyword>
<dbReference type="GO" id="GO:0005524">
    <property type="term" value="F:ATP binding"/>
    <property type="evidence" value="ECO:0007669"/>
    <property type="project" value="UniProtKB-KW"/>
</dbReference>
<proteinExistence type="predicted"/>
<dbReference type="EC" id="2.7.13.3" evidence="3"/>
<evidence type="ECO:0000256" key="10">
    <source>
        <dbReference type="ARBA" id="ARBA00022840"/>
    </source>
</evidence>
<evidence type="ECO:0000256" key="14">
    <source>
        <dbReference type="SAM" id="Phobius"/>
    </source>
</evidence>
<evidence type="ECO:0000313" key="16">
    <source>
        <dbReference type="EMBL" id="MFC0271060.1"/>
    </source>
</evidence>
<evidence type="ECO:0000256" key="9">
    <source>
        <dbReference type="ARBA" id="ARBA00022777"/>
    </source>
</evidence>
<keyword evidence="10 16" id="KW-0067">ATP-binding</keyword>
<dbReference type="SUPFAM" id="SSF55890">
    <property type="entry name" value="Sporulation response regulatory protein Spo0B"/>
    <property type="match status" value="1"/>
</dbReference>
<evidence type="ECO:0000256" key="5">
    <source>
        <dbReference type="ARBA" id="ARBA00022553"/>
    </source>
</evidence>
<dbReference type="EMBL" id="JBHLVO010000003">
    <property type="protein sequence ID" value="MFC0271060.1"/>
    <property type="molecule type" value="Genomic_DNA"/>
</dbReference>
<evidence type="ECO:0000259" key="15">
    <source>
        <dbReference type="PROSITE" id="PS50109"/>
    </source>
</evidence>
<dbReference type="InterPro" id="IPR033463">
    <property type="entry name" value="sCache_3"/>
</dbReference>
<comment type="catalytic activity">
    <reaction evidence="1">
        <text>ATP + protein L-histidine = ADP + protein N-phospho-L-histidine.</text>
        <dbReference type="EC" id="2.7.13.3"/>
    </reaction>
</comment>
<name>A0ABV6GBX5_9BACI</name>
<reference evidence="16 17" key="1">
    <citation type="submission" date="2024-09" db="EMBL/GenBank/DDBJ databases">
        <authorList>
            <person name="Sun Q."/>
            <person name="Mori K."/>
        </authorList>
    </citation>
    <scope>NUCLEOTIDE SEQUENCE [LARGE SCALE GENOMIC DNA]</scope>
    <source>
        <strain evidence="16 17">CCM 7228</strain>
    </source>
</reference>
<dbReference type="InterPro" id="IPR039506">
    <property type="entry name" value="SPOB_a"/>
</dbReference>
<evidence type="ECO:0000256" key="11">
    <source>
        <dbReference type="ARBA" id="ARBA00022989"/>
    </source>
</evidence>
<evidence type="ECO:0000256" key="4">
    <source>
        <dbReference type="ARBA" id="ARBA00022475"/>
    </source>
</evidence>
<dbReference type="Pfam" id="PF13188">
    <property type="entry name" value="PAS_8"/>
    <property type="match status" value="1"/>
</dbReference>
<dbReference type="InterPro" id="IPR005467">
    <property type="entry name" value="His_kinase_dom"/>
</dbReference>
<dbReference type="InterPro" id="IPR004358">
    <property type="entry name" value="Sig_transdc_His_kin-like_C"/>
</dbReference>
<evidence type="ECO:0000256" key="7">
    <source>
        <dbReference type="ARBA" id="ARBA00022692"/>
    </source>
</evidence>
<dbReference type="SUPFAM" id="SSF55785">
    <property type="entry name" value="PYP-like sensor domain (PAS domain)"/>
    <property type="match status" value="1"/>
</dbReference>
<dbReference type="InterPro" id="IPR036890">
    <property type="entry name" value="HATPase_C_sf"/>
</dbReference>
<keyword evidence="9" id="KW-0418">Kinase</keyword>
<evidence type="ECO:0000256" key="1">
    <source>
        <dbReference type="ARBA" id="ARBA00000085"/>
    </source>
</evidence>
<dbReference type="RefSeq" id="WP_378931938.1">
    <property type="nucleotide sequence ID" value="NZ_JBHLVO010000003.1"/>
</dbReference>
<keyword evidence="5" id="KW-0597">Phosphoprotein</keyword>
<dbReference type="PANTHER" id="PTHR43547:SF10">
    <property type="entry name" value="SENSOR HISTIDINE KINASE DCUS"/>
    <property type="match status" value="1"/>
</dbReference>
<evidence type="ECO:0000256" key="6">
    <source>
        <dbReference type="ARBA" id="ARBA00022679"/>
    </source>
</evidence>
<keyword evidence="4" id="KW-1003">Cell membrane</keyword>
<dbReference type="InterPro" id="IPR035965">
    <property type="entry name" value="PAS-like_dom_sf"/>
</dbReference>
<evidence type="ECO:0000256" key="3">
    <source>
        <dbReference type="ARBA" id="ARBA00012438"/>
    </source>
</evidence>
<comment type="subcellular location">
    <subcellularLocation>
        <location evidence="2">Cell membrane</location>
        <topology evidence="2">Multi-pass membrane protein</topology>
    </subcellularLocation>
</comment>
<feature type="domain" description="Histidine kinase" evidence="15">
    <location>
        <begin position="332"/>
        <end position="527"/>
    </location>
</feature>
<dbReference type="Gene3D" id="3.30.565.10">
    <property type="entry name" value="Histidine kinase-like ATPase, C-terminal domain"/>
    <property type="match status" value="1"/>
</dbReference>
<evidence type="ECO:0000256" key="8">
    <source>
        <dbReference type="ARBA" id="ARBA00022741"/>
    </source>
</evidence>
<evidence type="ECO:0000256" key="13">
    <source>
        <dbReference type="ARBA" id="ARBA00023136"/>
    </source>
</evidence>
<dbReference type="Gene3D" id="1.10.287.130">
    <property type="match status" value="1"/>
</dbReference>
<dbReference type="Gene3D" id="3.30.450.20">
    <property type="entry name" value="PAS domain"/>
    <property type="match status" value="2"/>
</dbReference>
<keyword evidence="12" id="KW-0902">Two-component regulatory system</keyword>
<sequence>MIRFSIQTKITGLIFFIVGFSLLLAGMVIIGNFIKSHEDDLRQQSLLTARTVAELPEVQNSMEGTSQDRKAINQLVEPIRVIHKADYIVVLDMHKVRLSHPIPSLIGEISSGIDESPAFAEHTYTTRAKGEAGTVIRTFVPIINQDHQQNGVVIAGFLLPTFFEILSELGTEIILTAGLSLFFGGWGAWILASHIKKEMFELEPHEIARLLVERTETFNAMHEGVIAIDKDERITIFNQKAKEMMGISGDVIGKKITAIIPDTRLPEILYLKSPIYNKELKVLNLDILSNRIPIKIKQQTVGAVAIFQDRTEVKKLAEELTGVRAFVSALRIQNHEHMNKLHTIAGLIQLGNKDMALDYVFQIADEQEELTRFLGKNIKSDSLSGLLLSKVSRGKELGITVSIDRNSNLTSFPAPLDHHDFVIIIGNLIENAFDSLKDLDFSEKEVYISMEQNSEVLSLLVEDNGSGITSEHIPAIFEVGFSTKANDVRGIGLHLVKQIVEKANGSIDIQTEPGKGTSFIITFDMDEKRE</sequence>
<dbReference type="PROSITE" id="PS50109">
    <property type="entry name" value="HIS_KIN"/>
    <property type="match status" value="1"/>
</dbReference>
<dbReference type="CDD" id="cd00130">
    <property type="entry name" value="PAS"/>
    <property type="match status" value="1"/>
</dbReference>
<dbReference type="SUPFAM" id="SSF55874">
    <property type="entry name" value="ATPase domain of HSP90 chaperone/DNA topoisomerase II/histidine kinase"/>
    <property type="match status" value="1"/>
</dbReference>
<dbReference type="Pfam" id="PF02518">
    <property type="entry name" value="HATPase_c"/>
    <property type="match status" value="1"/>
</dbReference>
<dbReference type="PANTHER" id="PTHR43547">
    <property type="entry name" value="TWO-COMPONENT HISTIDINE KINASE"/>
    <property type="match status" value="1"/>
</dbReference>
<dbReference type="Pfam" id="PF17203">
    <property type="entry name" value="sCache_3_2"/>
    <property type="match status" value="1"/>
</dbReference>
<evidence type="ECO:0000256" key="2">
    <source>
        <dbReference type="ARBA" id="ARBA00004651"/>
    </source>
</evidence>
<dbReference type="InterPro" id="IPR016120">
    <property type="entry name" value="Sig_transdc_His_kin_SpoOB"/>
</dbReference>
<gene>
    <name evidence="16" type="ORF">ACFFIX_06300</name>
</gene>
<accession>A0ABV6GBX5</accession>
<keyword evidence="17" id="KW-1185">Reference proteome</keyword>
<keyword evidence="7 14" id="KW-0812">Transmembrane</keyword>
<feature type="transmembrane region" description="Helical" evidence="14">
    <location>
        <begin position="12"/>
        <end position="34"/>
    </location>
</feature>
<keyword evidence="13 14" id="KW-0472">Membrane</keyword>
<dbReference type="InterPro" id="IPR003594">
    <property type="entry name" value="HATPase_dom"/>
</dbReference>
<dbReference type="Proteomes" id="UP001589854">
    <property type="component" value="Unassembled WGS sequence"/>
</dbReference>
<organism evidence="16 17">
    <name type="scientific">Metabacillus herbersteinensis</name>
    <dbReference type="NCBI Taxonomy" id="283816"/>
    <lineage>
        <taxon>Bacteria</taxon>
        <taxon>Bacillati</taxon>
        <taxon>Bacillota</taxon>
        <taxon>Bacilli</taxon>
        <taxon>Bacillales</taxon>
        <taxon>Bacillaceae</taxon>
        <taxon>Metabacillus</taxon>
    </lineage>
</organism>
<dbReference type="PRINTS" id="PR00344">
    <property type="entry name" value="BCTRLSENSOR"/>
</dbReference>
<protein>
    <recommendedName>
        <fullName evidence="3">histidine kinase</fullName>
        <ecNumber evidence="3">2.7.13.3</ecNumber>
    </recommendedName>
</protein>
<dbReference type="InterPro" id="IPR029151">
    <property type="entry name" value="Sensor-like_sf"/>
</dbReference>
<keyword evidence="8" id="KW-0547">Nucleotide-binding</keyword>
<dbReference type="SUPFAM" id="SSF103190">
    <property type="entry name" value="Sensory domain-like"/>
    <property type="match status" value="1"/>
</dbReference>
<dbReference type="InterPro" id="IPR000014">
    <property type="entry name" value="PAS"/>
</dbReference>
<dbReference type="Pfam" id="PF14689">
    <property type="entry name" value="SPOB_a"/>
    <property type="match status" value="1"/>
</dbReference>
<keyword evidence="6" id="KW-0808">Transferase</keyword>
<comment type="caution">
    <text evidence="16">The sequence shown here is derived from an EMBL/GenBank/DDBJ whole genome shotgun (WGS) entry which is preliminary data.</text>
</comment>